<evidence type="ECO:0000313" key="3">
    <source>
        <dbReference type="EMBL" id="MSS18695.1"/>
    </source>
</evidence>
<keyword evidence="4" id="KW-1185">Reference proteome</keyword>
<keyword evidence="2" id="KW-0812">Transmembrane</keyword>
<sequence>MIDQEQINKKVQGKRLRNRWSFTIFVLLVLACFIIHHYQGRHAAPSAAGKVRQEQPVATGNTLPGTTAPATANRPAR</sequence>
<protein>
    <submittedName>
        <fullName evidence="3">Uncharacterized protein</fullName>
    </submittedName>
</protein>
<feature type="compositionally biased region" description="Low complexity" evidence="1">
    <location>
        <begin position="66"/>
        <end position="77"/>
    </location>
</feature>
<name>A0A6L5XGN6_9BACT</name>
<keyword evidence="2" id="KW-1133">Transmembrane helix</keyword>
<organism evidence="3 4">
    <name type="scientific">Sodaliphilus pleomorphus</name>
    <dbReference type="NCBI Taxonomy" id="2606626"/>
    <lineage>
        <taxon>Bacteria</taxon>
        <taxon>Pseudomonadati</taxon>
        <taxon>Bacteroidota</taxon>
        <taxon>Bacteroidia</taxon>
        <taxon>Bacteroidales</taxon>
        <taxon>Muribaculaceae</taxon>
        <taxon>Sodaliphilus</taxon>
    </lineage>
</organism>
<dbReference type="RefSeq" id="WP_154328142.1">
    <property type="nucleotide sequence ID" value="NZ_CP045696.1"/>
</dbReference>
<dbReference type="EMBL" id="VULT01000030">
    <property type="protein sequence ID" value="MSS18695.1"/>
    <property type="molecule type" value="Genomic_DNA"/>
</dbReference>
<feature type="transmembrane region" description="Helical" evidence="2">
    <location>
        <begin position="20"/>
        <end position="38"/>
    </location>
</feature>
<proteinExistence type="predicted"/>
<accession>A0A6L5XGN6</accession>
<evidence type="ECO:0000256" key="1">
    <source>
        <dbReference type="SAM" id="MobiDB-lite"/>
    </source>
</evidence>
<dbReference type="Proteomes" id="UP000483362">
    <property type="component" value="Unassembled WGS sequence"/>
</dbReference>
<gene>
    <name evidence="3" type="ORF">FYJ29_13150</name>
</gene>
<evidence type="ECO:0000256" key="2">
    <source>
        <dbReference type="SAM" id="Phobius"/>
    </source>
</evidence>
<comment type="caution">
    <text evidence="3">The sequence shown here is derived from an EMBL/GenBank/DDBJ whole genome shotgun (WGS) entry which is preliminary data.</text>
</comment>
<feature type="compositionally biased region" description="Polar residues" evidence="1">
    <location>
        <begin position="56"/>
        <end position="65"/>
    </location>
</feature>
<keyword evidence="2" id="KW-0472">Membrane</keyword>
<evidence type="ECO:0000313" key="4">
    <source>
        <dbReference type="Proteomes" id="UP000483362"/>
    </source>
</evidence>
<reference evidence="3 4" key="1">
    <citation type="submission" date="2019-08" db="EMBL/GenBank/DDBJ databases">
        <title>In-depth cultivation of the pig gut microbiome towards novel bacterial diversity and tailored functional studies.</title>
        <authorList>
            <person name="Wylensek D."/>
            <person name="Hitch T.C.A."/>
            <person name="Clavel T."/>
        </authorList>
    </citation>
    <scope>NUCLEOTIDE SEQUENCE [LARGE SCALE GENOMIC DNA]</scope>
    <source>
        <strain evidence="3 4">Oil-RF-744-WCA-WT-10</strain>
    </source>
</reference>
<dbReference type="AlphaFoldDB" id="A0A6L5XGN6"/>
<feature type="region of interest" description="Disordered" evidence="1">
    <location>
        <begin position="44"/>
        <end position="77"/>
    </location>
</feature>